<reference evidence="1 2" key="1">
    <citation type="submission" date="2018-11" db="EMBL/GenBank/DDBJ databases">
        <title>Genomic profiling of Staphylococcus species from a Poultry farm system in KwaZulu-Natal, South Africa.</title>
        <authorList>
            <person name="Amoako D.G."/>
            <person name="Somboro A.M."/>
            <person name="Abia A.L.K."/>
            <person name="Bester L.A."/>
            <person name="Essack S.Y."/>
        </authorList>
    </citation>
    <scope>NUCLEOTIDE SEQUENCE [LARGE SCALE GENOMIC DNA]</scope>
    <source>
        <strain evidence="1 2">SA11</strain>
    </source>
</reference>
<dbReference type="EMBL" id="RQTE01000677">
    <property type="protein sequence ID" value="RZH97982.1"/>
    <property type="molecule type" value="Genomic_DNA"/>
</dbReference>
<proteinExistence type="predicted"/>
<accession>A0A4Q7CPZ0</accession>
<name>A0A4Q7CPZ0_9STAP</name>
<organism evidence="1 2">
    <name type="scientific">Staphylococcus condimenti</name>
    <dbReference type="NCBI Taxonomy" id="70255"/>
    <lineage>
        <taxon>Bacteria</taxon>
        <taxon>Bacillati</taxon>
        <taxon>Bacillota</taxon>
        <taxon>Bacilli</taxon>
        <taxon>Bacillales</taxon>
        <taxon>Staphylococcaceae</taxon>
        <taxon>Staphylococcus</taxon>
    </lineage>
</organism>
<dbReference type="GO" id="GO:0016627">
    <property type="term" value="F:oxidoreductase activity, acting on the CH-CH group of donors"/>
    <property type="evidence" value="ECO:0007669"/>
    <property type="project" value="InterPro"/>
</dbReference>
<evidence type="ECO:0000313" key="2">
    <source>
        <dbReference type="Proteomes" id="UP000293854"/>
    </source>
</evidence>
<evidence type="ECO:0000313" key="1">
    <source>
        <dbReference type="EMBL" id="RZH97982.1"/>
    </source>
</evidence>
<gene>
    <name evidence="1" type="ORF">EIG99_14630</name>
</gene>
<feature type="non-terminal residue" evidence="1">
    <location>
        <position position="90"/>
    </location>
</feature>
<dbReference type="SUPFAM" id="SSF56645">
    <property type="entry name" value="Acyl-CoA dehydrogenase NM domain-like"/>
    <property type="match status" value="1"/>
</dbReference>
<sequence length="90" mass="10431">MTLETLIKEQLDPHLVEVDERTYYPRTFIQQLFVDGYFGEATLRKNAEVIEAVSQSCLTTGFCLWCQLAFSTYLENATQPHLNNDLQQQL</sequence>
<dbReference type="InterPro" id="IPR009100">
    <property type="entry name" value="AcylCoA_DH/oxidase_NM_dom_sf"/>
</dbReference>
<comment type="caution">
    <text evidence="1">The sequence shown here is derived from an EMBL/GenBank/DDBJ whole genome shotgun (WGS) entry which is preliminary data.</text>
</comment>
<dbReference type="Proteomes" id="UP000293854">
    <property type="component" value="Unassembled WGS sequence"/>
</dbReference>
<protein>
    <submittedName>
        <fullName evidence="1">Acyl-CoA dehydrogenase</fullName>
    </submittedName>
</protein>
<dbReference type="AlphaFoldDB" id="A0A4Q7CPZ0"/>